<feature type="transmembrane region" description="Helical" evidence="8">
    <location>
        <begin position="205"/>
        <end position="223"/>
    </location>
</feature>
<dbReference type="NCBIfam" id="NF037981">
    <property type="entry name" value="NCS2_1"/>
    <property type="match status" value="1"/>
</dbReference>
<dbReference type="PANTHER" id="PTHR42810:SF4">
    <property type="entry name" value="URIC ACID TRANSPORTER UACT"/>
    <property type="match status" value="1"/>
</dbReference>
<evidence type="ECO:0000256" key="5">
    <source>
        <dbReference type="ARBA" id="ARBA00022692"/>
    </source>
</evidence>
<protein>
    <submittedName>
        <fullName evidence="9">Xanthine permease</fullName>
    </submittedName>
</protein>
<feature type="transmembrane region" description="Helical" evidence="8">
    <location>
        <begin position="61"/>
        <end position="78"/>
    </location>
</feature>
<feature type="transmembrane region" description="Helical" evidence="8">
    <location>
        <begin position="243"/>
        <end position="262"/>
    </location>
</feature>
<evidence type="ECO:0000256" key="1">
    <source>
        <dbReference type="ARBA" id="ARBA00004651"/>
    </source>
</evidence>
<evidence type="ECO:0000313" key="10">
    <source>
        <dbReference type="Proteomes" id="UP000315677"/>
    </source>
</evidence>
<feature type="transmembrane region" description="Helical" evidence="8">
    <location>
        <begin position="390"/>
        <end position="411"/>
    </location>
</feature>
<sequence>MRFRARSTARTSAANPHPVDAVPPIRQLVPLGLQHVLVAYSGMVTTPLLIGLGLGLPTDRIALLVSANVLVSGVATLLQTIGVLNIGARLPMVMGSTFTGIAPAITVGAEGGLGAVFGATIVAGLVGWLVAPWFSRLLPFFPPIVTGTIIAIIGFSLLPKTSNLIAGSDPTAPGYGSADKLLLALGTIGLVLAIERFGPAALRRFGILIALLVGTVVAVPLGMADFSAVAEADVFGMVTPFAFGPPTFLLAAIVPMLIVQAVNMVETTGHTLAIGEITDRRIDQRTMAGALRADGVSAALAGVFNSFTIVTFGNNVGVVSITRVVSRFVVATAGVILIVMGLMPQLGAVIASLPGPVLGGVGVVMFGTVGVIGLKIAAQADLGNARNMMIVAISFGFGMMPGGAPEFYAGLPASVETVLGSGIAAGGLCAIALNLLLNHRRPKEHTCPAPVGEPCTCS</sequence>
<dbReference type="Proteomes" id="UP000315677">
    <property type="component" value="Unassembled WGS sequence"/>
</dbReference>
<evidence type="ECO:0000256" key="7">
    <source>
        <dbReference type="ARBA" id="ARBA00023136"/>
    </source>
</evidence>
<dbReference type="GO" id="GO:0005886">
    <property type="term" value="C:plasma membrane"/>
    <property type="evidence" value="ECO:0007669"/>
    <property type="project" value="UniProtKB-SubCell"/>
</dbReference>
<keyword evidence="4" id="KW-1003">Cell membrane</keyword>
<dbReference type="Pfam" id="PF00860">
    <property type="entry name" value="Xan_ur_permease"/>
    <property type="match status" value="1"/>
</dbReference>
<accession>A0A543D4P6</accession>
<keyword evidence="10" id="KW-1185">Reference proteome</keyword>
<comment type="subcellular location">
    <subcellularLocation>
        <location evidence="1">Cell membrane</location>
        <topology evidence="1">Multi-pass membrane protein</topology>
    </subcellularLocation>
</comment>
<dbReference type="InterPro" id="IPR017588">
    <property type="entry name" value="UacT-like"/>
</dbReference>
<dbReference type="EMBL" id="VFPA01000005">
    <property type="protein sequence ID" value="TQM04306.1"/>
    <property type="molecule type" value="Genomic_DNA"/>
</dbReference>
<feature type="transmembrane region" description="Helical" evidence="8">
    <location>
        <begin position="141"/>
        <end position="161"/>
    </location>
</feature>
<dbReference type="PANTHER" id="PTHR42810">
    <property type="entry name" value="PURINE PERMEASE C1399.01C-RELATED"/>
    <property type="match status" value="1"/>
</dbReference>
<keyword evidence="3" id="KW-0813">Transport</keyword>
<dbReference type="GO" id="GO:0042907">
    <property type="term" value="F:xanthine transmembrane transporter activity"/>
    <property type="evidence" value="ECO:0007669"/>
    <property type="project" value="TreeGrafter"/>
</dbReference>
<keyword evidence="6 8" id="KW-1133">Transmembrane helix</keyword>
<evidence type="ECO:0000256" key="3">
    <source>
        <dbReference type="ARBA" id="ARBA00022448"/>
    </source>
</evidence>
<evidence type="ECO:0000256" key="4">
    <source>
        <dbReference type="ARBA" id="ARBA00022475"/>
    </source>
</evidence>
<feature type="transmembrane region" description="Helical" evidence="8">
    <location>
        <begin position="36"/>
        <end position="55"/>
    </location>
</feature>
<dbReference type="InterPro" id="IPR006043">
    <property type="entry name" value="NCS2"/>
</dbReference>
<feature type="transmembrane region" description="Helical" evidence="8">
    <location>
        <begin position="328"/>
        <end position="351"/>
    </location>
</feature>
<organism evidence="9 10">
    <name type="scientific">Pseudonocardia kunmingensis</name>
    <dbReference type="NCBI Taxonomy" id="630975"/>
    <lineage>
        <taxon>Bacteria</taxon>
        <taxon>Bacillati</taxon>
        <taxon>Actinomycetota</taxon>
        <taxon>Actinomycetes</taxon>
        <taxon>Pseudonocardiales</taxon>
        <taxon>Pseudonocardiaceae</taxon>
        <taxon>Pseudonocardia</taxon>
    </lineage>
</organism>
<dbReference type="OrthoDB" id="9805749at2"/>
<feature type="transmembrane region" description="Helical" evidence="8">
    <location>
        <begin position="357"/>
        <end position="378"/>
    </location>
</feature>
<comment type="similarity">
    <text evidence="2">Belongs to the nucleobase:cation symporter-2 (NCS2) (TC 2.A.40) family.</text>
</comment>
<evidence type="ECO:0000256" key="8">
    <source>
        <dbReference type="SAM" id="Phobius"/>
    </source>
</evidence>
<evidence type="ECO:0000313" key="9">
    <source>
        <dbReference type="EMBL" id="TQM04306.1"/>
    </source>
</evidence>
<feature type="transmembrane region" description="Helical" evidence="8">
    <location>
        <begin position="417"/>
        <end position="437"/>
    </location>
</feature>
<dbReference type="InterPro" id="IPR006042">
    <property type="entry name" value="Xan_ur_permease"/>
</dbReference>
<comment type="caution">
    <text evidence="9">The sequence shown here is derived from an EMBL/GenBank/DDBJ whole genome shotgun (WGS) entry which is preliminary data.</text>
</comment>
<dbReference type="AlphaFoldDB" id="A0A543D4P6"/>
<proteinExistence type="inferred from homology"/>
<feature type="transmembrane region" description="Helical" evidence="8">
    <location>
        <begin position="90"/>
        <end position="109"/>
    </location>
</feature>
<name>A0A543D4P6_9PSEU</name>
<keyword evidence="7 8" id="KW-0472">Membrane</keyword>
<evidence type="ECO:0000256" key="2">
    <source>
        <dbReference type="ARBA" id="ARBA00008821"/>
    </source>
</evidence>
<dbReference type="NCBIfam" id="TIGR00801">
    <property type="entry name" value="ncs2"/>
    <property type="match status" value="1"/>
</dbReference>
<gene>
    <name evidence="9" type="ORF">FB558_7339</name>
</gene>
<dbReference type="RefSeq" id="WP_142061606.1">
    <property type="nucleotide sequence ID" value="NZ_VFPA01000005.1"/>
</dbReference>
<dbReference type="NCBIfam" id="TIGR03173">
    <property type="entry name" value="pbuX"/>
    <property type="match status" value="1"/>
</dbReference>
<dbReference type="PROSITE" id="PS01116">
    <property type="entry name" value="XANTH_URACIL_PERMASE"/>
    <property type="match status" value="1"/>
</dbReference>
<feature type="transmembrane region" description="Helical" evidence="8">
    <location>
        <begin position="115"/>
        <end position="134"/>
    </location>
</feature>
<keyword evidence="5 8" id="KW-0812">Transmembrane</keyword>
<feature type="transmembrane region" description="Helical" evidence="8">
    <location>
        <begin position="181"/>
        <end position="198"/>
    </location>
</feature>
<evidence type="ECO:0000256" key="6">
    <source>
        <dbReference type="ARBA" id="ARBA00022989"/>
    </source>
</evidence>
<reference evidence="9 10" key="1">
    <citation type="submission" date="2019-06" db="EMBL/GenBank/DDBJ databases">
        <title>Sequencing the genomes of 1000 actinobacteria strains.</title>
        <authorList>
            <person name="Klenk H.-P."/>
        </authorList>
    </citation>
    <scope>NUCLEOTIDE SEQUENCE [LARGE SCALE GENOMIC DNA]</scope>
    <source>
        <strain evidence="9 10">DSM 45301</strain>
    </source>
</reference>